<dbReference type="InterPro" id="IPR000847">
    <property type="entry name" value="LysR_HTH_N"/>
</dbReference>
<dbReference type="PANTHER" id="PTHR30427:SF1">
    <property type="entry name" value="TRANSCRIPTIONAL ACTIVATOR PROTEIN LYSR"/>
    <property type="match status" value="1"/>
</dbReference>
<reference evidence="6" key="1">
    <citation type="submission" date="2020-12" db="EMBL/GenBank/DDBJ databases">
        <title>Marinomonas arctica sp. nov., a psychrotolerant bacterium isolated from the Arctic.</title>
        <authorList>
            <person name="Zhang Y."/>
        </authorList>
    </citation>
    <scope>NUCLEOTIDE SEQUENCE</scope>
    <source>
        <strain evidence="6">C1424</strain>
    </source>
</reference>
<keyword evidence="7" id="KW-1185">Reference proteome</keyword>
<dbReference type="EMBL" id="JAEMNX010000007">
    <property type="protein sequence ID" value="MBJ7537649.1"/>
    <property type="molecule type" value="Genomic_DNA"/>
</dbReference>
<dbReference type="RefSeq" id="WP_199467795.1">
    <property type="nucleotide sequence ID" value="NZ_JAEMNX010000007.1"/>
</dbReference>
<organism evidence="6 7">
    <name type="scientific">Marinomonas transparens</name>
    <dbReference type="NCBI Taxonomy" id="2795388"/>
    <lineage>
        <taxon>Bacteria</taxon>
        <taxon>Pseudomonadati</taxon>
        <taxon>Pseudomonadota</taxon>
        <taxon>Gammaproteobacteria</taxon>
        <taxon>Oceanospirillales</taxon>
        <taxon>Oceanospirillaceae</taxon>
        <taxon>Marinomonas</taxon>
    </lineage>
</organism>
<dbReference type="PRINTS" id="PR00039">
    <property type="entry name" value="HTHLYSR"/>
</dbReference>
<keyword evidence="3" id="KW-0238">DNA-binding</keyword>
<dbReference type="InterPro" id="IPR036388">
    <property type="entry name" value="WH-like_DNA-bd_sf"/>
</dbReference>
<comment type="caution">
    <text evidence="6">The sequence shown here is derived from an EMBL/GenBank/DDBJ whole genome shotgun (WGS) entry which is preliminary data.</text>
</comment>
<dbReference type="InterPro" id="IPR037424">
    <property type="entry name" value="NocR_PBP2"/>
</dbReference>
<dbReference type="Pfam" id="PF00126">
    <property type="entry name" value="HTH_1"/>
    <property type="match status" value="1"/>
</dbReference>
<keyword evidence="2" id="KW-0805">Transcription regulation</keyword>
<evidence type="ECO:0000256" key="1">
    <source>
        <dbReference type="ARBA" id="ARBA00009437"/>
    </source>
</evidence>
<dbReference type="SUPFAM" id="SSF46785">
    <property type="entry name" value="Winged helix' DNA-binding domain"/>
    <property type="match status" value="1"/>
</dbReference>
<dbReference type="InterPro" id="IPR005119">
    <property type="entry name" value="LysR_subst-bd"/>
</dbReference>
<dbReference type="GO" id="GO:0010628">
    <property type="term" value="P:positive regulation of gene expression"/>
    <property type="evidence" value="ECO:0007669"/>
    <property type="project" value="TreeGrafter"/>
</dbReference>
<feature type="domain" description="HTH lysR-type" evidence="5">
    <location>
        <begin position="2"/>
        <end position="59"/>
    </location>
</feature>
<dbReference type="PANTHER" id="PTHR30427">
    <property type="entry name" value="TRANSCRIPTIONAL ACTIVATOR PROTEIN LYSR"/>
    <property type="match status" value="1"/>
</dbReference>
<accession>A0A934JUR0</accession>
<gene>
    <name evidence="6" type="ORF">I8J31_08205</name>
</gene>
<name>A0A934JUR0_9GAMM</name>
<dbReference type="AlphaFoldDB" id="A0A934JUR0"/>
<dbReference type="Proteomes" id="UP000628710">
    <property type="component" value="Unassembled WGS sequence"/>
</dbReference>
<dbReference type="PROSITE" id="PS50931">
    <property type="entry name" value="HTH_LYSR"/>
    <property type="match status" value="1"/>
</dbReference>
<proteinExistence type="inferred from homology"/>
<dbReference type="InterPro" id="IPR036390">
    <property type="entry name" value="WH_DNA-bd_sf"/>
</dbReference>
<dbReference type="CDD" id="cd08415">
    <property type="entry name" value="PBP2_LysR_opines_like"/>
    <property type="match status" value="1"/>
</dbReference>
<evidence type="ECO:0000256" key="3">
    <source>
        <dbReference type="ARBA" id="ARBA00023125"/>
    </source>
</evidence>
<dbReference type="GO" id="GO:0043565">
    <property type="term" value="F:sequence-specific DNA binding"/>
    <property type="evidence" value="ECO:0007669"/>
    <property type="project" value="TreeGrafter"/>
</dbReference>
<dbReference type="GO" id="GO:0003700">
    <property type="term" value="F:DNA-binding transcription factor activity"/>
    <property type="evidence" value="ECO:0007669"/>
    <property type="project" value="InterPro"/>
</dbReference>
<comment type="similarity">
    <text evidence="1">Belongs to the LysR transcriptional regulatory family.</text>
</comment>
<evidence type="ECO:0000256" key="2">
    <source>
        <dbReference type="ARBA" id="ARBA00023015"/>
    </source>
</evidence>
<evidence type="ECO:0000256" key="4">
    <source>
        <dbReference type="ARBA" id="ARBA00023163"/>
    </source>
</evidence>
<dbReference type="Pfam" id="PF03466">
    <property type="entry name" value="LysR_substrate"/>
    <property type="match status" value="1"/>
</dbReference>
<evidence type="ECO:0000313" key="6">
    <source>
        <dbReference type="EMBL" id="MBJ7537649.1"/>
    </source>
</evidence>
<protein>
    <submittedName>
        <fullName evidence="6">LysR family transcriptional regulator</fullName>
    </submittedName>
</protein>
<evidence type="ECO:0000313" key="7">
    <source>
        <dbReference type="Proteomes" id="UP000628710"/>
    </source>
</evidence>
<keyword evidence="4" id="KW-0804">Transcription</keyword>
<sequence>MLTFRMIEAFRAVIINGSISEAANYMCISQPAVSRLIKDLEDQIGFKLFDRRHGRLFANDDGLAFYEEVLRSYIGLNRIEKTAEYIRKREIGELKIASLSTAGLNVMPQAIAQFLQLYPGIKIRTQTLNSSIIIKQLTSSQIDIGFVESSHSGVSLQKGPEYHLDSVCILPPGHRLATETIIKPEHLMNEPFISLGINSKYRFKIDTIFETAEIKRVLQIEAPESKMIGSLVLEGCGVSIVDPMTAATLNKQGLIVKPFSPTVPFSFKALSSSQSSRNTLVNAFYEVFSKVLSEKIKLIK</sequence>
<dbReference type="Gene3D" id="1.10.10.10">
    <property type="entry name" value="Winged helix-like DNA-binding domain superfamily/Winged helix DNA-binding domain"/>
    <property type="match status" value="1"/>
</dbReference>
<evidence type="ECO:0000259" key="5">
    <source>
        <dbReference type="PROSITE" id="PS50931"/>
    </source>
</evidence>
<dbReference type="SUPFAM" id="SSF53850">
    <property type="entry name" value="Periplasmic binding protein-like II"/>
    <property type="match status" value="1"/>
</dbReference>
<dbReference type="Gene3D" id="3.40.190.290">
    <property type="match status" value="1"/>
</dbReference>